<keyword evidence="10" id="KW-1185">Reference proteome</keyword>
<name>A0A7W6ZZZ2_9HYPH</name>
<dbReference type="InterPro" id="IPR001789">
    <property type="entry name" value="Sig_transdc_resp-reg_receiver"/>
</dbReference>
<dbReference type="PANTHER" id="PTHR44688">
    <property type="entry name" value="DNA-BINDING TRANSCRIPTIONAL ACTIVATOR DEVR_DOSR"/>
    <property type="match status" value="1"/>
</dbReference>
<dbReference type="PROSITE" id="PS50043">
    <property type="entry name" value="HTH_LUXR_2"/>
    <property type="match status" value="1"/>
</dbReference>
<dbReference type="Gene3D" id="1.10.10.10">
    <property type="entry name" value="Winged helix-like DNA-binding domain superfamily/Winged helix DNA-binding domain"/>
    <property type="match status" value="1"/>
</dbReference>
<evidence type="ECO:0000313" key="10">
    <source>
        <dbReference type="Proteomes" id="UP000543836"/>
    </source>
</evidence>
<feature type="domain" description="Response regulatory" evidence="8">
    <location>
        <begin position="26"/>
        <end position="140"/>
    </location>
</feature>
<dbReference type="GO" id="GO:0006355">
    <property type="term" value="P:regulation of DNA-templated transcription"/>
    <property type="evidence" value="ECO:0007669"/>
    <property type="project" value="InterPro"/>
</dbReference>
<protein>
    <submittedName>
        <fullName evidence="9">FixJ family two-component response regulator</fullName>
    </submittedName>
</protein>
<evidence type="ECO:0000256" key="4">
    <source>
        <dbReference type="ARBA" id="ARBA00023125"/>
    </source>
</evidence>
<dbReference type="PRINTS" id="PR00038">
    <property type="entry name" value="HTHLUXR"/>
</dbReference>
<keyword evidence="4" id="KW-0238">DNA-binding</keyword>
<dbReference type="SUPFAM" id="SSF46894">
    <property type="entry name" value="C-terminal effector domain of the bipartite response regulators"/>
    <property type="match status" value="1"/>
</dbReference>
<dbReference type="EMBL" id="JACIIG010000024">
    <property type="protein sequence ID" value="MBB4571422.1"/>
    <property type="molecule type" value="Genomic_DNA"/>
</dbReference>
<proteinExistence type="predicted"/>
<dbReference type="Gene3D" id="3.40.50.2300">
    <property type="match status" value="1"/>
</dbReference>
<dbReference type="CDD" id="cd17537">
    <property type="entry name" value="REC_FixJ"/>
    <property type="match status" value="1"/>
</dbReference>
<feature type="domain" description="HTH luxR-type" evidence="7">
    <location>
        <begin position="156"/>
        <end position="221"/>
    </location>
</feature>
<dbReference type="PANTHER" id="PTHR44688:SF16">
    <property type="entry name" value="DNA-BINDING TRANSCRIPTIONAL ACTIVATOR DEVR_DOSR"/>
    <property type="match status" value="1"/>
</dbReference>
<dbReference type="Proteomes" id="UP000543836">
    <property type="component" value="Unassembled WGS sequence"/>
</dbReference>
<evidence type="ECO:0000256" key="3">
    <source>
        <dbReference type="ARBA" id="ARBA00023015"/>
    </source>
</evidence>
<sequence length="229" mass="25290">MRMYSLTSTTHDRCSKPSVLEANKPVVFIIDDDVSVRESLEQLIRSAGWAPVIFDSARQFLECASTRGPSCLILDVNMPGVSGLELQRTIVAEGISVPIIFITGFGDVPMTVRAMKAGAVEFLTKPIDTEALLKAVRAALIYSETVSREEEGLALLQQAYALLSPRERDVMRRVVKGLLNKQVAFELGISEITVKAHRGQVMRKMNARSLPDLVNMAARLHLSDDELIH</sequence>
<dbReference type="FunFam" id="3.40.50.2300:FF:000018">
    <property type="entry name" value="DNA-binding transcriptional regulator NtrC"/>
    <property type="match status" value="1"/>
</dbReference>
<dbReference type="SMART" id="SM00448">
    <property type="entry name" value="REC"/>
    <property type="match status" value="1"/>
</dbReference>
<evidence type="ECO:0000313" key="9">
    <source>
        <dbReference type="EMBL" id="MBB4571422.1"/>
    </source>
</evidence>
<keyword evidence="2" id="KW-0902">Two-component regulatory system</keyword>
<evidence type="ECO:0000259" key="8">
    <source>
        <dbReference type="PROSITE" id="PS50110"/>
    </source>
</evidence>
<accession>A0A7W6ZZZ2</accession>
<dbReference type="Pfam" id="PF00196">
    <property type="entry name" value="GerE"/>
    <property type="match status" value="1"/>
</dbReference>
<evidence type="ECO:0000256" key="2">
    <source>
        <dbReference type="ARBA" id="ARBA00023012"/>
    </source>
</evidence>
<evidence type="ECO:0000256" key="1">
    <source>
        <dbReference type="ARBA" id="ARBA00022553"/>
    </source>
</evidence>
<dbReference type="GO" id="GO:0003677">
    <property type="term" value="F:DNA binding"/>
    <property type="evidence" value="ECO:0007669"/>
    <property type="project" value="UniProtKB-KW"/>
</dbReference>
<dbReference type="AlphaFoldDB" id="A0A7W6ZZZ2"/>
<dbReference type="InterPro" id="IPR000792">
    <property type="entry name" value="Tscrpt_reg_LuxR_C"/>
</dbReference>
<dbReference type="InterPro" id="IPR036388">
    <property type="entry name" value="WH-like_DNA-bd_sf"/>
</dbReference>
<evidence type="ECO:0000256" key="5">
    <source>
        <dbReference type="ARBA" id="ARBA00023163"/>
    </source>
</evidence>
<reference evidence="9 10" key="1">
    <citation type="submission" date="2020-08" db="EMBL/GenBank/DDBJ databases">
        <title>Genomic Encyclopedia of Type Strains, Phase IV (KMG-V): Genome sequencing to study the core and pangenomes of soil and plant-associated prokaryotes.</title>
        <authorList>
            <person name="Whitman W."/>
        </authorList>
    </citation>
    <scope>NUCLEOTIDE SEQUENCE [LARGE SCALE GENOMIC DNA]</scope>
    <source>
        <strain evidence="9 10">SEMIA 492</strain>
    </source>
</reference>
<keyword evidence="1 6" id="KW-0597">Phosphoprotein</keyword>
<organism evidence="9 10">
    <name type="scientific">Rhizobium leucaenae</name>
    <dbReference type="NCBI Taxonomy" id="29450"/>
    <lineage>
        <taxon>Bacteria</taxon>
        <taxon>Pseudomonadati</taxon>
        <taxon>Pseudomonadota</taxon>
        <taxon>Alphaproteobacteria</taxon>
        <taxon>Hyphomicrobiales</taxon>
        <taxon>Rhizobiaceae</taxon>
        <taxon>Rhizobium/Agrobacterium group</taxon>
        <taxon>Rhizobium</taxon>
    </lineage>
</organism>
<dbReference type="CDD" id="cd06170">
    <property type="entry name" value="LuxR_C_like"/>
    <property type="match status" value="1"/>
</dbReference>
<keyword evidence="3" id="KW-0805">Transcription regulation</keyword>
<evidence type="ECO:0000259" key="7">
    <source>
        <dbReference type="PROSITE" id="PS50043"/>
    </source>
</evidence>
<dbReference type="InterPro" id="IPR016032">
    <property type="entry name" value="Sig_transdc_resp-reg_C-effctor"/>
</dbReference>
<evidence type="ECO:0000256" key="6">
    <source>
        <dbReference type="PROSITE-ProRule" id="PRU00169"/>
    </source>
</evidence>
<dbReference type="SUPFAM" id="SSF52172">
    <property type="entry name" value="CheY-like"/>
    <property type="match status" value="1"/>
</dbReference>
<dbReference type="PROSITE" id="PS50110">
    <property type="entry name" value="RESPONSE_REGULATORY"/>
    <property type="match status" value="1"/>
</dbReference>
<dbReference type="InterPro" id="IPR011006">
    <property type="entry name" value="CheY-like_superfamily"/>
</dbReference>
<gene>
    <name evidence="9" type="ORF">GGE60_005583</name>
</gene>
<dbReference type="SMART" id="SM00421">
    <property type="entry name" value="HTH_LUXR"/>
    <property type="match status" value="1"/>
</dbReference>
<comment type="caution">
    <text evidence="9">The sequence shown here is derived from an EMBL/GenBank/DDBJ whole genome shotgun (WGS) entry which is preliminary data.</text>
</comment>
<dbReference type="Pfam" id="PF00072">
    <property type="entry name" value="Response_reg"/>
    <property type="match status" value="1"/>
</dbReference>
<dbReference type="GO" id="GO:0000160">
    <property type="term" value="P:phosphorelay signal transduction system"/>
    <property type="evidence" value="ECO:0007669"/>
    <property type="project" value="UniProtKB-KW"/>
</dbReference>
<keyword evidence="5" id="KW-0804">Transcription</keyword>
<feature type="modified residue" description="4-aspartylphosphate" evidence="6">
    <location>
        <position position="75"/>
    </location>
</feature>